<dbReference type="Proteomes" id="UP000187429">
    <property type="component" value="Unassembled WGS sequence"/>
</dbReference>
<dbReference type="AlphaFoldDB" id="A0A1R1XA97"/>
<comment type="caution">
    <text evidence="1">The sequence shown here is derived from an EMBL/GenBank/DDBJ whole genome shotgun (WGS) entry which is preliminary data.</text>
</comment>
<evidence type="ECO:0000313" key="2">
    <source>
        <dbReference type="Proteomes" id="UP000187429"/>
    </source>
</evidence>
<proteinExistence type="predicted"/>
<keyword evidence="2" id="KW-1185">Reference proteome</keyword>
<reference evidence="2" key="1">
    <citation type="submission" date="2017-01" db="EMBL/GenBank/DDBJ databases">
        <authorList>
            <person name="Wang Y."/>
            <person name="White M."/>
            <person name="Kvist S."/>
            <person name="Moncalvo J.-M."/>
        </authorList>
    </citation>
    <scope>NUCLEOTIDE SEQUENCE [LARGE SCALE GENOMIC DNA]</scope>
    <source>
        <strain evidence="2">ID-206-W2</strain>
    </source>
</reference>
<protein>
    <recommendedName>
        <fullName evidence="3">Retrovirus-related Pol polyprotein from transposon</fullName>
    </recommendedName>
</protein>
<name>A0A1R1XA97_9FUNG</name>
<dbReference type="EMBL" id="LSSM01005998">
    <property type="protein sequence ID" value="OMJ11560.1"/>
    <property type="molecule type" value="Genomic_DNA"/>
</dbReference>
<dbReference type="OrthoDB" id="1744372at2759"/>
<gene>
    <name evidence="1" type="ORF">AYI69_g9787</name>
</gene>
<evidence type="ECO:0008006" key="3">
    <source>
        <dbReference type="Google" id="ProtNLM"/>
    </source>
</evidence>
<evidence type="ECO:0000313" key="1">
    <source>
        <dbReference type="EMBL" id="OMJ11560.1"/>
    </source>
</evidence>
<organism evidence="1 2">
    <name type="scientific">Smittium culicis</name>
    <dbReference type="NCBI Taxonomy" id="133412"/>
    <lineage>
        <taxon>Eukaryota</taxon>
        <taxon>Fungi</taxon>
        <taxon>Fungi incertae sedis</taxon>
        <taxon>Zoopagomycota</taxon>
        <taxon>Kickxellomycotina</taxon>
        <taxon>Harpellomycetes</taxon>
        <taxon>Harpellales</taxon>
        <taxon>Legeriomycetaceae</taxon>
        <taxon>Smittium</taxon>
    </lineage>
</organism>
<accession>A0A1R1XA97</accession>
<sequence>MRLSYINTGLEALRNSGYNKNIISKNTSAKVYNEKVNKHQFKLGDRVLRHSDVLKSKFSATWEGPFTITRLGNKGAYTIVDSSGNHDIVHGDKLKTYREVNRMIPEVSSSALNSTLRKYRQVNGIDIEGNSKGGGLLYIPNY</sequence>